<evidence type="ECO:0000256" key="3">
    <source>
        <dbReference type="ARBA" id="ARBA00022448"/>
    </source>
</evidence>
<dbReference type="Pfam" id="PF02321">
    <property type="entry name" value="OEP"/>
    <property type="match status" value="1"/>
</dbReference>
<feature type="signal peptide" evidence="9">
    <location>
        <begin position="1"/>
        <end position="18"/>
    </location>
</feature>
<evidence type="ECO:0000256" key="9">
    <source>
        <dbReference type="SAM" id="SignalP"/>
    </source>
</evidence>
<dbReference type="AlphaFoldDB" id="A0A4R7CXJ4"/>
<keyword evidence="6" id="KW-0472">Membrane</keyword>
<keyword evidence="8" id="KW-0175">Coiled coil</keyword>
<keyword evidence="4" id="KW-1134">Transmembrane beta strand</keyword>
<dbReference type="EMBL" id="SNZW01000017">
    <property type="protein sequence ID" value="TDS12637.1"/>
    <property type="molecule type" value="Genomic_DNA"/>
</dbReference>
<dbReference type="Proteomes" id="UP000295274">
    <property type="component" value="Unassembled WGS sequence"/>
</dbReference>
<accession>A0A4R7CXJ4</accession>
<dbReference type="RefSeq" id="WP_133674074.1">
    <property type="nucleotide sequence ID" value="NZ_SNZW01000017.1"/>
</dbReference>
<keyword evidence="5" id="KW-0812">Transmembrane</keyword>
<dbReference type="PANTHER" id="PTHR30026:SF20">
    <property type="entry name" value="OUTER MEMBRANE PROTEIN TOLC"/>
    <property type="match status" value="1"/>
</dbReference>
<evidence type="ECO:0000256" key="1">
    <source>
        <dbReference type="ARBA" id="ARBA00004442"/>
    </source>
</evidence>
<keyword evidence="9" id="KW-0732">Signal</keyword>
<gene>
    <name evidence="10" type="ORF">DFQ03_3095</name>
</gene>
<evidence type="ECO:0000256" key="5">
    <source>
        <dbReference type="ARBA" id="ARBA00022692"/>
    </source>
</evidence>
<dbReference type="GO" id="GO:0015288">
    <property type="term" value="F:porin activity"/>
    <property type="evidence" value="ECO:0007669"/>
    <property type="project" value="TreeGrafter"/>
</dbReference>
<protein>
    <submittedName>
        <fullName evidence="10">Outer membrane efflux protein</fullName>
    </submittedName>
</protein>
<dbReference type="GO" id="GO:0009279">
    <property type="term" value="C:cell outer membrane"/>
    <property type="evidence" value="ECO:0007669"/>
    <property type="project" value="UniProtKB-SubCell"/>
</dbReference>
<comment type="subcellular location">
    <subcellularLocation>
        <location evidence="1">Cell outer membrane</location>
    </subcellularLocation>
</comment>
<evidence type="ECO:0000313" key="10">
    <source>
        <dbReference type="EMBL" id="TDS12637.1"/>
    </source>
</evidence>
<keyword evidence="7" id="KW-0998">Cell outer membrane</keyword>
<evidence type="ECO:0000256" key="4">
    <source>
        <dbReference type="ARBA" id="ARBA00022452"/>
    </source>
</evidence>
<comment type="caution">
    <text evidence="10">The sequence shown here is derived from an EMBL/GenBank/DDBJ whole genome shotgun (WGS) entry which is preliminary data.</text>
</comment>
<keyword evidence="11" id="KW-1185">Reference proteome</keyword>
<dbReference type="InterPro" id="IPR051906">
    <property type="entry name" value="TolC-like"/>
</dbReference>
<evidence type="ECO:0000256" key="6">
    <source>
        <dbReference type="ARBA" id="ARBA00023136"/>
    </source>
</evidence>
<dbReference type="PANTHER" id="PTHR30026">
    <property type="entry name" value="OUTER MEMBRANE PROTEIN TOLC"/>
    <property type="match status" value="1"/>
</dbReference>
<reference evidence="10 11" key="1">
    <citation type="submission" date="2019-03" db="EMBL/GenBank/DDBJ databases">
        <title>Genomic Encyclopedia of Type Strains, Phase III (KMG-III): the genomes of soil and plant-associated and newly described type strains.</title>
        <authorList>
            <person name="Whitman W."/>
        </authorList>
    </citation>
    <scope>NUCLEOTIDE SEQUENCE [LARGE SCALE GENOMIC DNA]</scope>
    <source>
        <strain evidence="10 11">CECT 8455</strain>
    </source>
</reference>
<proteinExistence type="inferred from homology"/>
<feature type="chain" id="PRO_5020200647" evidence="9">
    <location>
        <begin position="19"/>
        <end position="467"/>
    </location>
</feature>
<dbReference type="Gene3D" id="1.20.1600.10">
    <property type="entry name" value="Outer membrane efflux proteins (OEP)"/>
    <property type="match status" value="1"/>
</dbReference>
<sequence>MKRIVIFLCLMTGLFANAQTTDSVQLNFREYLGYVKKYHPIAKQAEMVMSVGQANLMKARGGFDPKISVDYSTKEFKGTEYYDLLNSTFKVPTWYGIELKGEFEQYSGEYLNAERNVPDDGLYSAGVALSLGRGSWMNERMATVKKAKFFREQSKADRDLLVNQILFDASLAYFNWLQAYRNSLLFNDFLLNAKVRLKGVNRSAQAGEIAAIDTVEAKISVQNRALELEQANVALRNARLELSNYLWMGENIPMELQQEVVPDTSLDTEIDQALEILGKPLDSFVLENHPKLKSLGYKIDGLVVDKRLKTNKLLPRIDVEYKFITDEPEYLNSFETQNYKAGLNFELPLFLRKERGDLKLAKLKLKDAQFELDNAEVQIQNKITAIYNELDSFENQNILIDDIVASYEVLLAAEERKFSFGESSLFLINSRETKLIDAVLKQNQVENKYFTAKAKLFNSLAVNPENL</sequence>
<keyword evidence="3" id="KW-0813">Transport</keyword>
<feature type="coiled-coil region" evidence="8">
    <location>
        <begin position="358"/>
        <end position="385"/>
    </location>
</feature>
<comment type="similarity">
    <text evidence="2">Belongs to the outer membrane factor (OMF) (TC 1.B.17) family.</text>
</comment>
<evidence type="ECO:0000256" key="2">
    <source>
        <dbReference type="ARBA" id="ARBA00007613"/>
    </source>
</evidence>
<dbReference type="OrthoDB" id="581172at2"/>
<dbReference type="InterPro" id="IPR003423">
    <property type="entry name" value="OMP_efflux"/>
</dbReference>
<name>A0A4R7CXJ4_9FLAO</name>
<evidence type="ECO:0000313" key="11">
    <source>
        <dbReference type="Proteomes" id="UP000295274"/>
    </source>
</evidence>
<dbReference type="GO" id="GO:1990281">
    <property type="term" value="C:efflux pump complex"/>
    <property type="evidence" value="ECO:0007669"/>
    <property type="project" value="TreeGrafter"/>
</dbReference>
<evidence type="ECO:0000256" key="8">
    <source>
        <dbReference type="SAM" id="Coils"/>
    </source>
</evidence>
<dbReference type="GO" id="GO:0015562">
    <property type="term" value="F:efflux transmembrane transporter activity"/>
    <property type="evidence" value="ECO:0007669"/>
    <property type="project" value="InterPro"/>
</dbReference>
<organism evidence="10 11">
    <name type="scientific">Maribacter caenipelagi</name>
    <dbReference type="NCBI Taxonomy" id="1447781"/>
    <lineage>
        <taxon>Bacteria</taxon>
        <taxon>Pseudomonadati</taxon>
        <taxon>Bacteroidota</taxon>
        <taxon>Flavobacteriia</taxon>
        <taxon>Flavobacteriales</taxon>
        <taxon>Flavobacteriaceae</taxon>
        <taxon>Maribacter</taxon>
    </lineage>
</organism>
<evidence type="ECO:0000256" key="7">
    <source>
        <dbReference type="ARBA" id="ARBA00023237"/>
    </source>
</evidence>
<dbReference type="SUPFAM" id="SSF56954">
    <property type="entry name" value="Outer membrane efflux proteins (OEP)"/>
    <property type="match status" value="1"/>
</dbReference>